<evidence type="ECO:0000313" key="4">
    <source>
        <dbReference type="Proteomes" id="UP000023435"/>
    </source>
</evidence>
<dbReference type="Proteomes" id="UP000023435">
    <property type="component" value="Unassembled WGS sequence"/>
</dbReference>
<proteinExistence type="predicted"/>
<dbReference type="InterPro" id="IPR027795">
    <property type="entry name" value="CASTOR_ACT_dom"/>
</dbReference>
<dbReference type="InterPro" id="IPR018717">
    <property type="entry name" value="DUF2241"/>
</dbReference>
<dbReference type="AlphaFoldDB" id="A0A108UAW6"/>
<dbReference type="Pfam" id="PF10000">
    <property type="entry name" value="ACT_3"/>
    <property type="match status" value="1"/>
</dbReference>
<dbReference type="OrthoDB" id="517867at2"/>
<reference evidence="3 4" key="1">
    <citation type="journal article" date="2014" name="Genome Announc.">
        <title>Draft Genome Sequence of Lysobacter capsici AZ78, a Bacterium Antagonistic to Plant-Pathogenic Oomycetes.</title>
        <authorList>
            <person name="Puopolo G."/>
            <person name="Sonego P."/>
            <person name="Engelen K."/>
            <person name="Pertot I."/>
        </authorList>
    </citation>
    <scope>NUCLEOTIDE SEQUENCE [LARGE SCALE GENOMIC DNA]</scope>
    <source>
        <strain evidence="3 4">AZ78</strain>
    </source>
</reference>
<dbReference type="EMBL" id="JAJA02000001">
    <property type="protein sequence ID" value="KWS05764.1"/>
    <property type="molecule type" value="Genomic_DNA"/>
</dbReference>
<dbReference type="InterPro" id="IPR045865">
    <property type="entry name" value="ACT-like_dom_sf"/>
</dbReference>
<dbReference type="PANTHER" id="PTHR39199:SF1">
    <property type="entry name" value="BLR5128 PROTEIN"/>
    <property type="match status" value="1"/>
</dbReference>
<dbReference type="Pfam" id="PF13840">
    <property type="entry name" value="ACT_7"/>
    <property type="match status" value="1"/>
</dbReference>
<feature type="domain" description="DUF2241" evidence="1">
    <location>
        <begin position="20"/>
        <end position="84"/>
    </location>
</feature>
<organism evidence="3 4">
    <name type="scientific">Lysobacter capsici AZ78</name>
    <dbReference type="NCBI Taxonomy" id="1444315"/>
    <lineage>
        <taxon>Bacteria</taxon>
        <taxon>Pseudomonadati</taxon>
        <taxon>Pseudomonadota</taxon>
        <taxon>Gammaproteobacteria</taxon>
        <taxon>Lysobacterales</taxon>
        <taxon>Lysobacteraceae</taxon>
        <taxon>Lysobacter</taxon>
    </lineage>
</organism>
<evidence type="ECO:0000259" key="1">
    <source>
        <dbReference type="Pfam" id="PF10000"/>
    </source>
</evidence>
<name>A0A108UAW6_9GAMM</name>
<evidence type="ECO:0000313" key="3">
    <source>
        <dbReference type="EMBL" id="KWS05764.1"/>
    </source>
</evidence>
<comment type="caution">
    <text evidence="3">The sequence shown here is derived from an EMBL/GenBank/DDBJ whole genome shotgun (WGS) entry which is preliminary data.</text>
</comment>
<accession>A0A108UAW6</accession>
<dbReference type="RefSeq" id="WP_051547158.1">
    <property type="nucleotide sequence ID" value="NZ_JAJA02000001.1"/>
</dbReference>
<dbReference type="SUPFAM" id="SSF55021">
    <property type="entry name" value="ACT-like"/>
    <property type="match status" value="2"/>
</dbReference>
<keyword evidence="4" id="KW-1185">Reference proteome</keyword>
<sequence>MSEGAASAGSDSQVRGGPQTDLARMLASLQVDVREGEYVFVSAARSRSLPLELAHASVLEDEGLTCVLRREDADARGLGYDFVAAWLSLRVHSALQAVGLTAAVSRVLAERGIACNVLAGFHHDHLLVPVDRREEAVRALHGLRGEGAAAGV</sequence>
<protein>
    <submittedName>
        <fullName evidence="3">Uncharacterized protein</fullName>
    </submittedName>
</protein>
<feature type="domain" description="CASTOR ACT" evidence="2">
    <location>
        <begin position="85"/>
        <end position="141"/>
    </location>
</feature>
<dbReference type="Gene3D" id="3.30.2130.10">
    <property type="entry name" value="VC0802-like"/>
    <property type="match status" value="1"/>
</dbReference>
<evidence type="ECO:0000259" key="2">
    <source>
        <dbReference type="Pfam" id="PF13840"/>
    </source>
</evidence>
<gene>
    <name evidence="3" type="ORF">AZ78_3316</name>
</gene>
<dbReference type="PANTHER" id="PTHR39199">
    <property type="entry name" value="BLR5128 PROTEIN"/>
    <property type="match status" value="1"/>
</dbReference>